<evidence type="ECO:0000256" key="6">
    <source>
        <dbReference type="SAM" id="Phobius"/>
    </source>
</evidence>
<dbReference type="PANTHER" id="PTHR34220:SF7">
    <property type="entry name" value="SENSOR HISTIDINE KINASE YPDA"/>
    <property type="match status" value="1"/>
</dbReference>
<dbReference type="SUPFAM" id="SSF103190">
    <property type="entry name" value="Sensory domain-like"/>
    <property type="match status" value="1"/>
</dbReference>
<evidence type="ECO:0000259" key="7">
    <source>
        <dbReference type="PROSITE" id="PS50885"/>
    </source>
</evidence>
<dbReference type="SMART" id="SM00304">
    <property type="entry name" value="HAMP"/>
    <property type="match status" value="1"/>
</dbReference>
<evidence type="ECO:0000256" key="2">
    <source>
        <dbReference type="ARBA" id="ARBA00022475"/>
    </source>
</evidence>
<reference evidence="9" key="1">
    <citation type="journal article" date="2019" name="Int. J. Syst. Evol. Microbiol.">
        <title>The Global Catalogue of Microorganisms (GCM) 10K type strain sequencing project: providing services to taxonomists for standard genome sequencing and annotation.</title>
        <authorList>
            <consortium name="The Broad Institute Genomics Platform"/>
            <consortium name="The Broad Institute Genome Sequencing Center for Infectious Disease"/>
            <person name="Wu L."/>
            <person name="Ma J."/>
        </authorList>
    </citation>
    <scope>NUCLEOTIDE SEQUENCE [LARGE SCALE GENOMIC DNA]</scope>
    <source>
        <strain evidence="9">CGMCC 4.1621</strain>
    </source>
</reference>
<evidence type="ECO:0000313" key="8">
    <source>
        <dbReference type="EMBL" id="MFC7063365.1"/>
    </source>
</evidence>
<accession>A0ABW2ER55</accession>
<comment type="subcellular location">
    <subcellularLocation>
        <location evidence="1">Cell membrane</location>
        <topology evidence="1">Multi-pass membrane protein</topology>
    </subcellularLocation>
</comment>
<dbReference type="InterPro" id="IPR029151">
    <property type="entry name" value="Sensor-like_sf"/>
</dbReference>
<dbReference type="GO" id="GO:0004673">
    <property type="term" value="F:protein histidine kinase activity"/>
    <property type="evidence" value="ECO:0007669"/>
    <property type="project" value="UniProtKB-EC"/>
</dbReference>
<dbReference type="InterPro" id="IPR003660">
    <property type="entry name" value="HAMP_dom"/>
</dbReference>
<dbReference type="SUPFAM" id="SSF158472">
    <property type="entry name" value="HAMP domain-like"/>
    <property type="match status" value="1"/>
</dbReference>
<dbReference type="Pfam" id="PF00672">
    <property type="entry name" value="HAMP"/>
    <property type="match status" value="1"/>
</dbReference>
<dbReference type="Gene3D" id="3.30.565.10">
    <property type="entry name" value="Histidine kinase-like ATPase, C-terminal domain"/>
    <property type="match status" value="1"/>
</dbReference>
<dbReference type="Gene3D" id="1.10.8.500">
    <property type="entry name" value="HAMP domain in histidine kinase"/>
    <property type="match status" value="1"/>
</dbReference>
<evidence type="ECO:0000256" key="5">
    <source>
        <dbReference type="ARBA" id="ARBA00023136"/>
    </source>
</evidence>
<keyword evidence="2" id="KW-1003">Cell membrane</keyword>
<dbReference type="Proteomes" id="UP001596410">
    <property type="component" value="Unassembled WGS sequence"/>
</dbReference>
<keyword evidence="4 8" id="KW-0808">Transferase</keyword>
<feature type="transmembrane region" description="Helical" evidence="6">
    <location>
        <begin position="304"/>
        <end position="323"/>
    </location>
</feature>
<gene>
    <name evidence="8" type="ORF">ACFQIC_16245</name>
</gene>
<keyword evidence="3" id="KW-0597">Phosphoprotein</keyword>
<keyword evidence="9" id="KW-1185">Reference proteome</keyword>
<organism evidence="8 9">
    <name type="scientific">Halobacillus seohaensis</name>
    <dbReference type="NCBI Taxonomy" id="447421"/>
    <lineage>
        <taxon>Bacteria</taxon>
        <taxon>Bacillati</taxon>
        <taxon>Bacillota</taxon>
        <taxon>Bacilli</taxon>
        <taxon>Bacillales</taxon>
        <taxon>Bacillaceae</taxon>
        <taxon>Halobacillus</taxon>
    </lineage>
</organism>
<dbReference type="EC" id="2.7.13.3" evidence="8"/>
<evidence type="ECO:0000256" key="1">
    <source>
        <dbReference type="ARBA" id="ARBA00004651"/>
    </source>
</evidence>
<dbReference type="EMBL" id="JBHSZV010000047">
    <property type="protein sequence ID" value="MFC7063365.1"/>
    <property type="molecule type" value="Genomic_DNA"/>
</dbReference>
<dbReference type="InterPro" id="IPR036890">
    <property type="entry name" value="HATPase_C_sf"/>
</dbReference>
<dbReference type="Pfam" id="PF06580">
    <property type="entry name" value="His_kinase"/>
    <property type="match status" value="1"/>
</dbReference>
<name>A0ABW2ER55_9BACI</name>
<feature type="domain" description="HAMP" evidence="7">
    <location>
        <begin position="322"/>
        <end position="374"/>
    </location>
</feature>
<dbReference type="Gene3D" id="3.30.450.20">
    <property type="entry name" value="PAS domain"/>
    <property type="match status" value="1"/>
</dbReference>
<dbReference type="SUPFAM" id="SSF55874">
    <property type="entry name" value="ATPase domain of HSP90 chaperone/DNA topoisomerase II/histidine kinase"/>
    <property type="match status" value="1"/>
</dbReference>
<keyword evidence="6" id="KW-1133">Transmembrane helix</keyword>
<comment type="caution">
    <text evidence="8">The sequence shown here is derived from an EMBL/GenBank/DDBJ whole genome shotgun (WGS) entry which is preliminary data.</text>
</comment>
<dbReference type="CDD" id="cd06225">
    <property type="entry name" value="HAMP"/>
    <property type="match status" value="1"/>
</dbReference>
<dbReference type="PROSITE" id="PS50885">
    <property type="entry name" value="HAMP"/>
    <property type="match status" value="1"/>
</dbReference>
<evidence type="ECO:0000256" key="3">
    <source>
        <dbReference type="ARBA" id="ARBA00022553"/>
    </source>
</evidence>
<dbReference type="RefSeq" id="WP_204708489.1">
    <property type="nucleotide sequence ID" value="NZ_JBHSZV010000047.1"/>
</dbReference>
<keyword evidence="8" id="KW-0418">Kinase</keyword>
<dbReference type="PANTHER" id="PTHR34220">
    <property type="entry name" value="SENSOR HISTIDINE KINASE YPDA"/>
    <property type="match status" value="1"/>
</dbReference>
<sequence>MGRLSFFFGWKLQWKFLFIFLVLVLVPMLGFSIFIYSQANQAVQEQAIANTRDHLDKVDQNLSAVTQDIEDISSYMIYSEDIRSFLETKDTPENSMRLRNLEEQIIGFTTFHLTSKSYLTSISLFDTKEKRIDIGTPLTQMNEDRWKQNAYDLTGKPYWSDAYTIEDFWGRENTVISLYRVINDINNVSNPLGMVTVRLDAEMLYQLIESDIKDLEQMVILNQNGSVVMHPNSDLIGQPYPKSEIVESLSKNPTTSMTLSYQEDSTDYNAVTQPVQDTDLVVLGIVNEESVAEGINGIQGSIRVMMIVLTVFGILALLGFYHFNIKRIIDLGKQTQQVEKGDFSANVTVTSKDEIGVLGLRFNQMVERLRHLIENEYQMEIQNRESELKLLQSQINPHFLYNTLDMIRWTARMEKAYETSEMIEQLSKMFRISLNRGKPWIILKDELTYSQSYLNLQKRRMGDKLQYTIYYDADIVDAVLLKQTIQPLIENSIHHGFEKKRSLQKIYIRCFRKKELLVLDVIDNGKGFPSGDFQLSAQAGYALQNIQDRLMFAFGSKASIEIKQKHTPGAWVRVTMPYHEKNDKDDFSKSVGELDES</sequence>
<proteinExistence type="predicted"/>
<dbReference type="InterPro" id="IPR010559">
    <property type="entry name" value="Sig_transdc_His_kin_internal"/>
</dbReference>
<keyword evidence="6" id="KW-0812">Transmembrane</keyword>
<dbReference type="InterPro" id="IPR050640">
    <property type="entry name" value="Bact_2-comp_sensor_kinase"/>
</dbReference>
<keyword evidence="5 6" id="KW-0472">Membrane</keyword>
<evidence type="ECO:0000256" key="4">
    <source>
        <dbReference type="ARBA" id="ARBA00022679"/>
    </source>
</evidence>
<feature type="transmembrane region" description="Helical" evidence="6">
    <location>
        <begin position="12"/>
        <end position="36"/>
    </location>
</feature>
<evidence type="ECO:0000313" key="9">
    <source>
        <dbReference type="Proteomes" id="UP001596410"/>
    </source>
</evidence>
<protein>
    <submittedName>
        <fullName evidence="8">Sensor histidine kinase</fullName>
        <ecNumber evidence="8">2.7.13.3</ecNumber>
    </submittedName>
</protein>